<reference evidence="2" key="2">
    <citation type="submission" date="2015-01" db="EMBL/GenBank/DDBJ databases">
        <title>Evolutionary Origins and Diversification of the Mycorrhizal Mutualists.</title>
        <authorList>
            <consortium name="DOE Joint Genome Institute"/>
            <consortium name="Mycorrhizal Genomics Consortium"/>
            <person name="Kohler A."/>
            <person name="Kuo A."/>
            <person name="Nagy L.G."/>
            <person name="Floudas D."/>
            <person name="Copeland A."/>
            <person name="Barry K.W."/>
            <person name="Cichocki N."/>
            <person name="Veneault-Fourrey C."/>
            <person name="LaButti K."/>
            <person name="Lindquist E.A."/>
            <person name="Lipzen A."/>
            <person name="Lundell T."/>
            <person name="Morin E."/>
            <person name="Murat C."/>
            <person name="Riley R."/>
            <person name="Ohm R."/>
            <person name="Sun H."/>
            <person name="Tunlid A."/>
            <person name="Henrissat B."/>
            <person name="Grigoriev I.V."/>
            <person name="Hibbett D.S."/>
            <person name="Martin F."/>
        </authorList>
    </citation>
    <scope>NUCLEOTIDE SEQUENCE [LARGE SCALE GENOMIC DNA]</scope>
    <source>
        <strain evidence="2">MUT 4182</strain>
    </source>
</reference>
<dbReference type="OrthoDB" id="3180667at2759"/>
<sequence>MARLFLTRMWKPLSFGFDTEQSFNWVVSTGNILMASGTPSYSATTWFLACQEAGSWVLYLQTGWEEPDGETCVWTQLQIGTGSGTTVTPIITTTTTTTRPSTTTTSRTTTTIV</sequence>
<reference evidence="1 2" key="1">
    <citation type="submission" date="2014-04" db="EMBL/GenBank/DDBJ databases">
        <authorList>
            <consortium name="DOE Joint Genome Institute"/>
            <person name="Kuo A."/>
            <person name="Girlanda M."/>
            <person name="Perotto S."/>
            <person name="Kohler A."/>
            <person name="Nagy L.G."/>
            <person name="Floudas D."/>
            <person name="Copeland A."/>
            <person name="Barry K.W."/>
            <person name="Cichocki N."/>
            <person name="Veneault-Fourrey C."/>
            <person name="LaButti K."/>
            <person name="Lindquist E.A."/>
            <person name="Lipzen A."/>
            <person name="Lundell T."/>
            <person name="Morin E."/>
            <person name="Murat C."/>
            <person name="Sun H."/>
            <person name="Tunlid A."/>
            <person name="Henrissat B."/>
            <person name="Grigoriev I.V."/>
            <person name="Hibbett D.S."/>
            <person name="Martin F."/>
            <person name="Nordberg H.P."/>
            <person name="Cantor M.N."/>
            <person name="Hua S.X."/>
        </authorList>
    </citation>
    <scope>NUCLEOTIDE SEQUENCE [LARGE SCALE GENOMIC DNA]</scope>
    <source>
        <strain evidence="1 2">MUT 4182</strain>
    </source>
</reference>
<evidence type="ECO:0000313" key="2">
    <source>
        <dbReference type="Proteomes" id="UP000054248"/>
    </source>
</evidence>
<dbReference type="HOGENOM" id="CLU_2135363_0_0_1"/>
<proteinExistence type="predicted"/>
<dbReference type="AlphaFoldDB" id="A0A0C3PTQ4"/>
<dbReference type="Proteomes" id="UP000054248">
    <property type="component" value="Unassembled WGS sequence"/>
</dbReference>
<name>A0A0C3PTQ4_9AGAM</name>
<dbReference type="EMBL" id="KN823307">
    <property type="protein sequence ID" value="KIO18165.1"/>
    <property type="molecule type" value="Genomic_DNA"/>
</dbReference>
<keyword evidence="2" id="KW-1185">Reference proteome</keyword>
<protein>
    <submittedName>
        <fullName evidence="1">Uncharacterized protein</fullName>
    </submittedName>
</protein>
<gene>
    <name evidence="1" type="ORF">M407DRAFT_32164</name>
</gene>
<accession>A0A0C3PTQ4</accession>
<evidence type="ECO:0000313" key="1">
    <source>
        <dbReference type="EMBL" id="KIO18165.1"/>
    </source>
</evidence>
<organism evidence="1 2">
    <name type="scientific">Tulasnella calospora MUT 4182</name>
    <dbReference type="NCBI Taxonomy" id="1051891"/>
    <lineage>
        <taxon>Eukaryota</taxon>
        <taxon>Fungi</taxon>
        <taxon>Dikarya</taxon>
        <taxon>Basidiomycota</taxon>
        <taxon>Agaricomycotina</taxon>
        <taxon>Agaricomycetes</taxon>
        <taxon>Cantharellales</taxon>
        <taxon>Tulasnellaceae</taxon>
        <taxon>Tulasnella</taxon>
    </lineage>
</organism>